<dbReference type="InterPro" id="IPR008936">
    <property type="entry name" value="Rho_GTPase_activation_prot"/>
</dbReference>
<organism evidence="2">
    <name type="scientific">Ascaris suum</name>
    <name type="common">Pig roundworm</name>
    <name type="synonym">Ascaris lumbricoides</name>
    <dbReference type="NCBI Taxonomy" id="6253"/>
    <lineage>
        <taxon>Eukaryota</taxon>
        <taxon>Metazoa</taxon>
        <taxon>Ecdysozoa</taxon>
        <taxon>Nematoda</taxon>
        <taxon>Chromadorea</taxon>
        <taxon>Rhabditida</taxon>
        <taxon>Spirurina</taxon>
        <taxon>Ascaridomorpha</taxon>
        <taxon>Ascaridoidea</taxon>
        <taxon>Ascarididae</taxon>
        <taxon>Ascaris</taxon>
    </lineage>
</organism>
<dbReference type="PANTHER" id="PTHR12783">
    <property type="entry name" value="RALA BINDING PROTEIN 1 RALBP1"/>
    <property type="match status" value="1"/>
</dbReference>
<dbReference type="AlphaFoldDB" id="F1L4S1"/>
<accession>F1L4S1</accession>
<dbReference type="SUPFAM" id="SSF48350">
    <property type="entry name" value="GTPase activation domain, GAP"/>
    <property type="match status" value="1"/>
</dbReference>
<dbReference type="PANTHER" id="PTHR12783:SF5">
    <property type="entry name" value="RALA-BINDING PROTEIN 1"/>
    <property type="match status" value="1"/>
</dbReference>
<dbReference type="EMBL" id="JI171337">
    <property type="protein sequence ID" value="ADY45125.1"/>
    <property type="molecule type" value="mRNA"/>
</dbReference>
<name>F1L4S1_ASCSU</name>
<proteinExistence type="evidence at transcript level"/>
<dbReference type="PROSITE" id="PS50238">
    <property type="entry name" value="RHOGAP"/>
    <property type="match status" value="1"/>
</dbReference>
<dbReference type="SMART" id="SM00324">
    <property type="entry name" value="RhoGAP"/>
    <property type="match status" value="1"/>
</dbReference>
<dbReference type="Gene3D" id="1.10.555.10">
    <property type="entry name" value="Rho GTPase activation protein"/>
    <property type="match status" value="1"/>
</dbReference>
<evidence type="ECO:0000259" key="1">
    <source>
        <dbReference type="PROSITE" id="PS50238"/>
    </source>
</evidence>
<dbReference type="InterPro" id="IPR000198">
    <property type="entry name" value="RhoGAP_dom"/>
</dbReference>
<reference evidence="2" key="1">
    <citation type="journal article" date="2011" name="Genome Res.">
        <title>Deep small RNA sequencing from the nematode Ascaris reveals conservation, functional diversification, and novel developmental profiles.</title>
        <authorList>
            <person name="Wang J."/>
            <person name="Czech B."/>
            <person name="Crunk A."/>
            <person name="Wallace A."/>
            <person name="Mitreva M."/>
            <person name="Hannon G.J."/>
            <person name="Davis R.E."/>
        </authorList>
    </citation>
    <scope>NUCLEOTIDE SEQUENCE</scope>
</reference>
<dbReference type="InterPro" id="IPR039767">
    <property type="entry name" value="RALBP1"/>
</dbReference>
<protein>
    <submittedName>
        <fullName evidence="2">RalA-binding protein 1</fullName>
    </submittedName>
</protein>
<dbReference type="Pfam" id="PF00620">
    <property type="entry name" value="RhoGAP"/>
    <property type="match status" value="1"/>
</dbReference>
<sequence length="387" mass="44075">MPSHDGVPLPVVVRQCIDYINEHGLSIEGVYRISAPKSRLDKLENVANSREPVHLTDVHDAAGLLKRFLRQLPDNVLTDTMRTTFETIAAECPCRSLAACRCLVADLLKAQLSKLPIENYTLLAYIFLHAQRIIAHREQNKMGIAAMGLILQPALNISQVLVRIFLLNASDEITNDDNASVVYLFKDVQIMRYVGPREPRSFIEGNLPDSEEELIKEEAKQRSSLNQLHQQIEELREMGLPSKQKEEQMWDVQTAVTLLNRKLKTLRGRRSESVETNERDGPTLQMLEEKQLLAAFTALREEIARCKADIIALESRLNATVSNTDAESVTLTDEHNESFWRNECHKEEMRRSDLVAQIAELRRQCCTLRAKLELNAVKQPTLLVTRF</sequence>
<dbReference type="GO" id="GO:0005096">
    <property type="term" value="F:GTPase activator activity"/>
    <property type="evidence" value="ECO:0007669"/>
    <property type="project" value="InterPro"/>
</dbReference>
<dbReference type="GO" id="GO:0007264">
    <property type="term" value="P:small GTPase-mediated signal transduction"/>
    <property type="evidence" value="ECO:0007669"/>
    <property type="project" value="InterPro"/>
</dbReference>
<dbReference type="GO" id="GO:0031267">
    <property type="term" value="F:small GTPase binding"/>
    <property type="evidence" value="ECO:0007669"/>
    <property type="project" value="InterPro"/>
</dbReference>
<evidence type="ECO:0000313" key="2">
    <source>
        <dbReference type="EMBL" id="ADY45125.1"/>
    </source>
</evidence>
<feature type="domain" description="Rho-GAP" evidence="1">
    <location>
        <begin position="1"/>
        <end position="192"/>
    </location>
</feature>
<dbReference type="Gene3D" id="1.20.58.90">
    <property type="match status" value="1"/>
</dbReference>